<keyword evidence="2" id="KW-1185">Reference proteome</keyword>
<dbReference type="GO" id="GO:0003677">
    <property type="term" value="F:DNA binding"/>
    <property type="evidence" value="ECO:0007669"/>
    <property type="project" value="UniProtKB-KW"/>
</dbReference>
<dbReference type="InterPro" id="IPR031856">
    <property type="entry name" value="YdaS_toxin-like"/>
</dbReference>
<evidence type="ECO:0000313" key="2">
    <source>
        <dbReference type="Proteomes" id="UP000562492"/>
    </source>
</evidence>
<evidence type="ECO:0000313" key="1">
    <source>
        <dbReference type="EMBL" id="MBB6579624.1"/>
    </source>
</evidence>
<comment type="caution">
    <text evidence="1">The sequence shown here is derived from an EMBL/GenBank/DDBJ whole genome shotgun (WGS) entry which is preliminary data.</text>
</comment>
<gene>
    <name evidence="1" type="ORF">HNP33_003738</name>
</gene>
<protein>
    <submittedName>
        <fullName evidence="1">DNA-binding transcriptional regulator YdaS (Cro superfamily)</fullName>
    </submittedName>
</protein>
<proteinExistence type="predicted"/>
<dbReference type="Pfam" id="PF15943">
    <property type="entry name" value="YdaS_toxin"/>
    <property type="match status" value="1"/>
</dbReference>
<sequence length="87" mass="9564">MINMTAAHFIDSLGGTGAVANILGIKAPSVSAWRDGRSVLRIPDDKLIRLAPLAEIRGVATRKDLRPNDWQLIWPELTPKRKEVAHG</sequence>
<dbReference type="SUPFAM" id="SSF47413">
    <property type="entry name" value="lambda repressor-like DNA-binding domains"/>
    <property type="match status" value="1"/>
</dbReference>
<accession>A0ABR6RKT1</accession>
<organism evidence="1 2">
    <name type="scientific">Comamonas odontotermitis</name>
    <dbReference type="NCBI Taxonomy" id="379895"/>
    <lineage>
        <taxon>Bacteria</taxon>
        <taxon>Pseudomonadati</taxon>
        <taxon>Pseudomonadota</taxon>
        <taxon>Betaproteobacteria</taxon>
        <taxon>Burkholderiales</taxon>
        <taxon>Comamonadaceae</taxon>
        <taxon>Comamonas</taxon>
    </lineage>
</organism>
<dbReference type="InterPro" id="IPR010982">
    <property type="entry name" value="Lambda_DNA-bd_dom_sf"/>
</dbReference>
<dbReference type="RefSeq" id="WP_221452129.1">
    <property type="nucleotide sequence ID" value="NZ_JACHKZ010000033.1"/>
</dbReference>
<keyword evidence="1" id="KW-0238">DNA-binding</keyword>
<dbReference type="Gene3D" id="1.10.260.40">
    <property type="entry name" value="lambda repressor-like DNA-binding domains"/>
    <property type="match status" value="1"/>
</dbReference>
<dbReference type="Proteomes" id="UP000562492">
    <property type="component" value="Unassembled WGS sequence"/>
</dbReference>
<dbReference type="EMBL" id="JACHKZ010000033">
    <property type="protein sequence ID" value="MBB6579624.1"/>
    <property type="molecule type" value="Genomic_DNA"/>
</dbReference>
<name>A0ABR6RKT1_9BURK</name>
<reference evidence="1 2" key="1">
    <citation type="submission" date="2020-08" db="EMBL/GenBank/DDBJ databases">
        <title>Functional genomics of gut bacteria from endangered species of beetles.</title>
        <authorList>
            <person name="Carlos-Shanley C."/>
        </authorList>
    </citation>
    <scope>NUCLEOTIDE SEQUENCE [LARGE SCALE GENOMIC DNA]</scope>
    <source>
        <strain evidence="1 2">S00124</strain>
    </source>
</reference>